<evidence type="ECO:0000259" key="10">
    <source>
        <dbReference type="Pfam" id="PF00135"/>
    </source>
</evidence>
<name>A0A131Z5C3_RHIAP</name>
<organism evidence="11">
    <name type="scientific">Rhipicephalus appendiculatus</name>
    <name type="common">Brown ear tick</name>
    <dbReference type="NCBI Taxonomy" id="34631"/>
    <lineage>
        <taxon>Eukaryota</taxon>
        <taxon>Metazoa</taxon>
        <taxon>Ecdysozoa</taxon>
        <taxon>Arthropoda</taxon>
        <taxon>Chelicerata</taxon>
        <taxon>Arachnida</taxon>
        <taxon>Acari</taxon>
        <taxon>Parasitiformes</taxon>
        <taxon>Ixodida</taxon>
        <taxon>Ixodoidea</taxon>
        <taxon>Ixodidae</taxon>
        <taxon>Rhipicephalinae</taxon>
        <taxon>Rhipicephalus</taxon>
        <taxon>Rhipicephalus</taxon>
    </lineage>
</organism>
<dbReference type="PROSITE" id="PS00122">
    <property type="entry name" value="CARBOXYLESTERASE_B_1"/>
    <property type="match status" value="1"/>
</dbReference>
<feature type="region of interest" description="Disordered" evidence="9">
    <location>
        <begin position="586"/>
        <end position="618"/>
    </location>
</feature>
<evidence type="ECO:0000256" key="4">
    <source>
        <dbReference type="ARBA" id="ARBA00023157"/>
    </source>
</evidence>
<accession>A0A131Z5C3</accession>
<keyword evidence="5" id="KW-0325">Glycoprotein</keyword>
<dbReference type="GO" id="GO:0005615">
    <property type="term" value="C:extracellular space"/>
    <property type="evidence" value="ECO:0007669"/>
    <property type="project" value="TreeGrafter"/>
</dbReference>
<dbReference type="PRINTS" id="PR00878">
    <property type="entry name" value="CHOLNESTRASE"/>
</dbReference>
<dbReference type="GO" id="GO:0003990">
    <property type="term" value="F:acetylcholinesterase activity"/>
    <property type="evidence" value="ECO:0007669"/>
    <property type="project" value="UniProtKB-EC"/>
</dbReference>
<comment type="similarity">
    <text evidence="1 8">Belongs to the type-B carboxylesterase/lipase family.</text>
</comment>
<evidence type="ECO:0000256" key="2">
    <source>
        <dbReference type="ARBA" id="ARBA00022487"/>
    </source>
</evidence>
<evidence type="ECO:0000256" key="3">
    <source>
        <dbReference type="ARBA" id="ARBA00022801"/>
    </source>
</evidence>
<dbReference type="PANTHER" id="PTHR43918">
    <property type="entry name" value="ACETYLCHOLINESTERASE"/>
    <property type="match status" value="1"/>
</dbReference>
<dbReference type="InterPro" id="IPR029058">
    <property type="entry name" value="AB_hydrolase_fold"/>
</dbReference>
<dbReference type="GO" id="GO:0006581">
    <property type="term" value="P:acetylcholine catabolic process"/>
    <property type="evidence" value="ECO:0007669"/>
    <property type="project" value="TreeGrafter"/>
</dbReference>
<evidence type="ECO:0000256" key="5">
    <source>
        <dbReference type="ARBA" id="ARBA00023180"/>
    </source>
</evidence>
<dbReference type="InterPro" id="IPR000997">
    <property type="entry name" value="Cholinesterase"/>
</dbReference>
<dbReference type="Pfam" id="PF00135">
    <property type="entry name" value="COesterase"/>
    <property type="match status" value="1"/>
</dbReference>
<dbReference type="ESTHER" id="rhiap-a0a131z5c3">
    <property type="family name" value="Cholinesterase-like"/>
</dbReference>
<evidence type="ECO:0000256" key="6">
    <source>
        <dbReference type="ARBA" id="ARBA00048484"/>
    </source>
</evidence>
<reference evidence="11" key="1">
    <citation type="journal article" date="2016" name="Ticks Tick Borne Dis.">
        <title>De novo assembly and annotation of the salivary gland transcriptome of Rhipicephalus appendiculatus male and female ticks during blood feeding.</title>
        <authorList>
            <person name="de Castro M.H."/>
            <person name="de Klerk D."/>
            <person name="Pienaar R."/>
            <person name="Latif A.A."/>
            <person name="Rees D.J."/>
            <person name="Mans B.J."/>
        </authorList>
    </citation>
    <scope>NUCLEOTIDE SEQUENCE</scope>
    <source>
        <tissue evidence="11">Salivary glands</tissue>
    </source>
</reference>
<dbReference type="PANTHER" id="PTHR43918:SF4">
    <property type="entry name" value="CARBOXYLIC ESTER HYDROLASE"/>
    <property type="match status" value="1"/>
</dbReference>
<dbReference type="InterPro" id="IPR002018">
    <property type="entry name" value="CarbesteraseB"/>
</dbReference>
<evidence type="ECO:0000313" key="11">
    <source>
        <dbReference type="EMBL" id="JAP86517.1"/>
    </source>
</evidence>
<dbReference type="SUPFAM" id="SSF53474">
    <property type="entry name" value="alpha/beta-Hydrolases"/>
    <property type="match status" value="1"/>
</dbReference>
<dbReference type="Gene3D" id="3.40.50.1820">
    <property type="entry name" value="alpha/beta hydrolase"/>
    <property type="match status" value="1"/>
</dbReference>
<dbReference type="EMBL" id="GEDV01002040">
    <property type="protein sequence ID" value="JAP86517.1"/>
    <property type="molecule type" value="Transcribed_RNA"/>
</dbReference>
<evidence type="ECO:0000256" key="9">
    <source>
        <dbReference type="SAM" id="MobiDB-lite"/>
    </source>
</evidence>
<evidence type="ECO:0000256" key="1">
    <source>
        <dbReference type="ARBA" id="ARBA00005964"/>
    </source>
</evidence>
<feature type="active site" description="Charge relay system" evidence="7">
    <location>
        <position position="359"/>
    </location>
</feature>
<feature type="chain" id="PRO_5007229989" description="Carboxylic ester hydrolase" evidence="8">
    <location>
        <begin position="27"/>
        <end position="647"/>
    </location>
</feature>
<dbReference type="InterPro" id="IPR050654">
    <property type="entry name" value="AChE-related_enzymes"/>
</dbReference>
<evidence type="ECO:0000256" key="8">
    <source>
        <dbReference type="RuleBase" id="RU361235"/>
    </source>
</evidence>
<feature type="compositionally biased region" description="Polar residues" evidence="9">
    <location>
        <begin position="601"/>
        <end position="618"/>
    </location>
</feature>
<proteinExistence type="inferred from homology"/>
<dbReference type="GO" id="GO:0019695">
    <property type="term" value="P:choline metabolic process"/>
    <property type="evidence" value="ECO:0007669"/>
    <property type="project" value="TreeGrafter"/>
</dbReference>
<dbReference type="InterPro" id="IPR019826">
    <property type="entry name" value="Carboxylesterase_B_AS"/>
</dbReference>
<dbReference type="GO" id="GO:0005886">
    <property type="term" value="C:plasma membrane"/>
    <property type="evidence" value="ECO:0007669"/>
    <property type="project" value="TreeGrafter"/>
</dbReference>
<dbReference type="SMR" id="A0A131Z5C3"/>
<keyword evidence="2" id="KW-0719">Serine esterase</keyword>
<protein>
    <recommendedName>
        <fullName evidence="8">Carboxylic ester hydrolase</fullName>
        <ecNumber evidence="8">3.1.1.-</ecNumber>
    </recommendedName>
</protein>
<feature type="active site" description="Charge relay system" evidence="7">
    <location>
        <position position="476"/>
    </location>
</feature>
<keyword evidence="3 8" id="KW-0378">Hydrolase</keyword>
<dbReference type="EC" id="3.1.1.-" evidence="8"/>
<evidence type="ECO:0000256" key="7">
    <source>
        <dbReference type="PIRSR" id="PIRSR600997-1"/>
    </source>
</evidence>
<feature type="active site" description="Acyl-ester intermediate" evidence="7">
    <location>
        <position position="231"/>
    </location>
</feature>
<keyword evidence="8" id="KW-0732">Signal</keyword>
<feature type="domain" description="Carboxylesterase type B" evidence="10">
    <location>
        <begin position="35"/>
        <end position="578"/>
    </location>
</feature>
<feature type="signal peptide" evidence="8">
    <location>
        <begin position="1"/>
        <end position="26"/>
    </location>
</feature>
<dbReference type="AlphaFoldDB" id="A0A131Z5C3"/>
<comment type="catalytic activity">
    <reaction evidence="6">
        <text>acetylcholine + H2O = choline + acetate + H(+)</text>
        <dbReference type="Rhea" id="RHEA:17561"/>
        <dbReference type="ChEBI" id="CHEBI:15354"/>
        <dbReference type="ChEBI" id="CHEBI:15355"/>
        <dbReference type="ChEBI" id="CHEBI:15377"/>
        <dbReference type="ChEBI" id="CHEBI:15378"/>
        <dbReference type="ChEBI" id="CHEBI:30089"/>
        <dbReference type="EC" id="3.1.1.7"/>
    </reaction>
</comment>
<sequence>MKSACSALLVPLLVSLLATCGSRTYANEVSLDAGAPVVRISHGLVAGRRDIVSGVPVHSFLGIPYAQPPVGDLRFEKPRPPIPWNGTYDASRTPSPCMQIDFPFIKDTKIEYSHASEDCLYMNVWRPAAACGSSDKCDANLPVLVFFHGGGFQWGDSSLFVHDLSNFVAHSNVIGVGFNYRVSIFGFLTAGSKEFPGNWGLWDQHLALQWVQKNIGAFGGNPDEVTLAGQSAGAISVALHSISPKGKGLFKRMLLQSGATASMIVGEPYKGSGKFIAVAAAAGCYDEKRSLQDQLKESVACLKKADGRAIYEWLAREKPQDQIFPPVNGDDYLPVDPLLENAADNIAAEEVFLGTVANEGTVFAYHIGKLSTVAEGAFSFVDDYRFVVTLVVSTLFNIPVSASRGIVKHYYGDYESQHTKDRVLSIFGDIIGDGGFYCPVVFFAEKASKQGIKTYRYQYAHKSSFNVWPDWVGVFHAEDLFFTTGALPFLTQEEKHRPSLWHTLKDELNITHYTEEEDMFVKELISTITAYVKNGKPTIPGSQAEWPLYNKNTEQYVRLRPHNYTIGTEERQAFCELWRPILLKRSPTTATGGRKEEPTRSGKSGSESLPPLSTNDVESNYVSRAPRHVGAFSAAALLAVPVFYGLQ</sequence>
<keyword evidence="4" id="KW-1015">Disulfide bond</keyword>